<proteinExistence type="predicted"/>
<keyword evidence="2" id="KW-1185">Reference proteome</keyword>
<dbReference type="Gene3D" id="3.40.50.300">
    <property type="entry name" value="P-loop containing nucleotide triphosphate hydrolases"/>
    <property type="match status" value="1"/>
</dbReference>
<sequence length="435" mass="49649">MTYQAPKDLMEVMQQIQYEEALTADDPRYVETQEARGSQQTYQRLAKKFGFNPASKVFMPPANVHLLLFGHVGSGKTTELRQYASQLNETKKYYVVEVDVMSKLDRNNLQYSETMLAMAERLAEQLTSDGYTVTDEALRPVIEWFSQIKHRKEEAHELSASISGEVSVQAGLPGLFKLLSKITSTAKTGSNRKTAWREEVRNRFSQLADAFNHLLREAEQALKQQGRAERIVFLLDGTDKMRSEDTERFFVQDAEQLLAIETFVIYTAPLYLKYQGNLVGKLQDIVLPMIKLQERDNSDCNLGLSVMRELLIRRVDPSLFTDEAVIAELVKKSGGHPREMLRLLQLCCEFADERIGMDDLKKATYQLASDYRRFLTAEDYQLLVQIDAENSHQGTSTQIQNLLYKLALMEYNDGSWRRSHPVVRLLDGYTAASAG</sequence>
<evidence type="ECO:0008006" key="3">
    <source>
        <dbReference type="Google" id="ProtNLM"/>
    </source>
</evidence>
<dbReference type="Proteomes" id="UP001257909">
    <property type="component" value="Unassembled WGS sequence"/>
</dbReference>
<protein>
    <recommendedName>
        <fullName evidence="3">ATP-binding protein</fullName>
    </recommendedName>
</protein>
<organism evidence="1 2">
    <name type="scientific">Rheinheimera soli</name>
    <dbReference type="NCBI Taxonomy" id="443616"/>
    <lineage>
        <taxon>Bacteria</taxon>
        <taxon>Pseudomonadati</taxon>
        <taxon>Pseudomonadota</taxon>
        <taxon>Gammaproteobacteria</taxon>
        <taxon>Chromatiales</taxon>
        <taxon>Chromatiaceae</taxon>
        <taxon>Rheinheimera</taxon>
    </lineage>
</organism>
<reference evidence="1 2" key="1">
    <citation type="submission" date="2023-07" db="EMBL/GenBank/DDBJ databases">
        <title>Sorghum-associated microbial communities from plants grown in Nebraska, USA.</title>
        <authorList>
            <person name="Schachtman D."/>
        </authorList>
    </citation>
    <scope>NUCLEOTIDE SEQUENCE [LARGE SCALE GENOMIC DNA]</scope>
    <source>
        <strain evidence="1 2">4138</strain>
    </source>
</reference>
<dbReference type="SUPFAM" id="SSF52540">
    <property type="entry name" value="P-loop containing nucleoside triphosphate hydrolases"/>
    <property type="match status" value="1"/>
</dbReference>
<dbReference type="InterPro" id="IPR027417">
    <property type="entry name" value="P-loop_NTPase"/>
</dbReference>
<comment type="caution">
    <text evidence="1">The sequence shown here is derived from an EMBL/GenBank/DDBJ whole genome shotgun (WGS) entry which is preliminary data.</text>
</comment>
<accession>A0ABU1VY42</accession>
<dbReference type="EMBL" id="JAVDWR010000003">
    <property type="protein sequence ID" value="MDR7120629.1"/>
    <property type="molecule type" value="Genomic_DNA"/>
</dbReference>
<gene>
    <name evidence="1" type="ORF">J2W69_001563</name>
</gene>
<dbReference type="RefSeq" id="WP_310276299.1">
    <property type="nucleotide sequence ID" value="NZ_JAVDWR010000003.1"/>
</dbReference>
<name>A0ABU1VY42_9GAMM</name>
<evidence type="ECO:0000313" key="2">
    <source>
        <dbReference type="Proteomes" id="UP001257909"/>
    </source>
</evidence>
<evidence type="ECO:0000313" key="1">
    <source>
        <dbReference type="EMBL" id="MDR7120629.1"/>
    </source>
</evidence>